<gene>
    <name evidence="12" type="ORF">A9A59_1164</name>
</gene>
<evidence type="ECO:0000256" key="2">
    <source>
        <dbReference type="ARBA" id="ARBA00006742"/>
    </source>
</evidence>
<organism evidence="12 13">
    <name type="scientific">Tepidiforma thermophila (strain KCTC 52669 / CGMCC 1.13589 / G233)</name>
    <dbReference type="NCBI Taxonomy" id="2761530"/>
    <lineage>
        <taxon>Bacteria</taxon>
        <taxon>Bacillati</taxon>
        <taxon>Chloroflexota</taxon>
        <taxon>Tepidiformia</taxon>
        <taxon>Tepidiformales</taxon>
        <taxon>Tepidiformaceae</taxon>
        <taxon>Tepidiforma</taxon>
    </lineage>
</organism>
<evidence type="ECO:0000256" key="7">
    <source>
        <dbReference type="ARBA" id="ARBA00022989"/>
    </source>
</evidence>
<feature type="transmembrane region" description="Helical" evidence="11">
    <location>
        <begin position="6"/>
        <end position="27"/>
    </location>
</feature>
<evidence type="ECO:0000256" key="8">
    <source>
        <dbReference type="ARBA" id="ARBA00023010"/>
    </source>
</evidence>
<evidence type="ECO:0000256" key="1">
    <source>
        <dbReference type="ARBA" id="ARBA00004162"/>
    </source>
</evidence>
<dbReference type="Pfam" id="PF02699">
    <property type="entry name" value="YajC"/>
    <property type="match status" value="1"/>
</dbReference>
<accession>A0A2A9HDS5</accession>
<dbReference type="AlphaFoldDB" id="A0A2A9HDS5"/>
<dbReference type="PRINTS" id="PR01853">
    <property type="entry name" value="YAJCTRNLCASE"/>
</dbReference>
<dbReference type="GO" id="GO:0015031">
    <property type="term" value="P:protein transport"/>
    <property type="evidence" value="ECO:0007669"/>
    <property type="project" value="UniProtKB-KW"/>
</dbReference>
<keyword evidence="6" id="KW-0653">Protein transport</keyword>
<feature type="region of interest" description="Disordered" evidence="10">
    <location>
        <begin position="95"/>
        <end position="115"/>
    </location>
</feature>
<comment type="caution">
    <text evidence="12">The sequence shown here is derived from an EMBL/GenBank/DDBJ whole genome shotgun (WGS) entry which is preliminary data.</text>
</comment>
<protein>
    <submittedName>
        <fullName evidence="12">Preprotein translocase subunit YajC</fullName>
    </submittedName>
</protein>
<feature type="compositionally biased region" description="Low complexity" evidence="10">
    <location>
        <begin position="96"/>
        <end position="115"/>
    </location>
</feature>
<evidence type="ECO:0000313" key="12">
    <source>
        <dbReference type="EMBL" id="PFG73958.1"/>
    </source>
</evidence>
<keyword evidence="13" id="KW-1185">Reference proteome</keyword>
<name>A0A2A9HDS5_TEPT2</name>
<keyword evidence="3" id="KW-0813">Transport</keyword>
<keyword evidence="8" id="KW-0811">Translocation</keyword>
<keyword evidence="9 11" id="KW-0472">Membrane</keyword>
<dbReference type="InterPro" id="IPR003849">
    <property type="entry name" value="Preprotein_translocase_YajC"/>
</dbReference>
<evidence type="ECO:0000256" key="9">
    <source>
        <dbReference type="ARBA" id="ARBA00023136"/>
    </source>
</evidence>
<sequence>MAAMWSVIFYTGLAVAAFYFILLQPVLKEKKEQRKAVQQLKIGDEVITTGGLIGEVKDVVVPAEGPTQIILEIAPGVRVRAVTDAIARRLSTLEPAGGAAQATEGTTGEVTRSGA</sequence>
<proteinExistence type="inferred from homology"/>
<keyword evidence="4" id="KW-1003">Cell membrane</keyword>
<evidence type="ECO:0000256" key="6">
    <source>
        <dbReference type="ARBA" id="ARBA00022927"/>
    </source>
</evidence>
<dbReference type="SMART" id="SM01323">
    <property type="entry name" value="YajC"/>
    <property type="match status" value="1"/>
</dbReference>
<comment type="subcellular location">
    <subcellularLocation>
        <location evidence="1">Cell membrane</location>
        <topology evidence="1">Single-pass membrane protein</topology>
    </subcellularLocation>
</comment>
<dbReference type="PANTHER" id="PTHR33909">
    <property type="entry name" value="SEC TRANSLOCON ACCESSORY COMPLEX SUBUNIT YAJC"/>
    <property type="match status" value="1"/>
</dbReference>
<keyword evidence="5 11" id="KW-0812">Transmembrane</keyword>
<dbReference type="GO" id="GO:0005886">
    <property type="term" value="C:plasma membrane"/>
    <property type="evidence" value="ECO:0007669"/>
    <property type="project" value="UniProtKB-SubCell"/>
</dbReference>
<dbReference type="RefSeq" id="WP_098503381.1">
    <property type="nucleotide sequence ID" value="NZ_PDJQ01000001.1"/>
</dbReference>
<evidence type="ECO:0000256" key="3">
    <source>
        <dbReference type="ARBA" id="ARBA00022448"/>
    </source>
</evidence>
<dbReference type="EMBL" id="PDJQ01000001">
    <property type="protein sequence ID" value="PFG73958.1"/>
    <property type="molecule type" value="Genomic_DNA"/>
</dbReference>
<evidence type="ECO:0000256" key="10">
    <source>
        <dbReference type="SAM" id="MobiDB-lite"/>
    </source>
</evidence>
<dbReference type="Proteomes" id="UP000223071">
    <property type="component" value="Unassembled WGS sequence"/>
</dbReference>
<dbReference type="NCBIfam" id="TIGR00739">
    <property type="entry name" value="yajC"/>
    <property type="match status" value="1"/>
</dbReference>
<evidence type="ECO:0000256" key="5">
    <source>
        <dbReference type="ARBA" id="ARBA00022692"/>
    </source>
</evidence>
<evidence type="ECO:0000256" key="11">
    <source>
        <dbReference type="SAM" id="Phobius"/>
    </source>
</evidence>
<evidence type="ECO:0000313" key="13">
    <source>
        <dbReference type="Proteomes" id="UP000223071"/>
    </source>
</evidence>
<keyword evidence="7 11" id="KW-1133">Transmembrane helix</keyword>
<reference evidence="12 13" key="1">
    <citation type="submission" date="2017-09" db="EMBL/GenBank/DDBJ databases">
        <title>Sequencing the genomes of two abundant thermophiles in Great Basin hot springs: Thermocrinis jamiesonii and novel Chloroflexi Thermoflexus hugenholtzii.</title>
        <authorList>
            <person name="Hedlund B."/>
        </authorList>
    </citation>
    <scope>NUCLEOTIDE SEQUENCE [LARGE SCALE GENOMIC DNA]</scope>
    <source>
        <strain evidence="12 13">G233</strain>
    </source>
</reference>
<comment type="similarity">
    <text evidence="2">Belongs to the YajC family.</text>
</comment>
<dbReference type="PANTHER" id="PTHR33909:SF1">
    <property type="entry name" value="SEC TRANSLOCON ACCESSORY COMPLEX SUBUNIT YAJC"/>
    <property type="match status" value="1"/>
</dbReference>
<evidence type="ECO:0000256" key="4">
    <source>
        <dbReference type="ARBA" id="ARBA00022475"/>
    </source>
</evidence>